<accession>D4F2J8</accession>
<reference evidence="1 2" key="1">
    <citation type="submission" date="2010-02" db="EMBL/GenBank/DDBJ databases">
        <authorList>
            <person name="Weinstock G."/>
            <person name="Sodergren E."/>
            <person name="Clifton S."/>
            <person name="Fulton L."/>
            <person name="Fulton B."/>
            <person name="Courtney L."/>
            <person name="Fronick C."/>
            <person name="Harrison M."/>
            <person name="Strong C."/>
            <person name="Farmer C."/>
            <person name="Delahaunty K."/>
            <person name="Markovic C."/>
            <person name="Hall O."/>
            <person name="Minx P."/>
            <person name="Tomlinson C."/>
            <person name="Mitreva M."/>
            <person name="Nelson J."/>
            <person name="Hou S."/>
            <person name="Wollam A."/>
            <person name="Pepin K.H."/>
            <person name="Johnson M."/>
            <person name="Bhonagiri V."/>
            <person name="Zhang X."/>
            <person name="Suruliraj S."/>
            <person name="Warren W."/>
            <person name="Chinwalla A."/>
            <person name="Mardis E.R."/>
            <person name="Wilson R.K."/>
        </authorList>
    </citation>
    <scope>NUCLEOTIDE SEQUENCE [LARGE SCALE GENOMIC DNA]</scope>
    <source>
        <strain evidence="1 2">ATCC 23685</strain>
    </source>
</reference>
<sequence>MFHAPNLCKHPGISGKWGSLGDDGPMAFCLAIRQRLSDRRHIICL</sequence>
<organism evidence="1 2">
    <name type="scientific">Edwardsiella tarda ATCC 23685</name>
    <dbReference type="NCBI Taxonomy" id="500638"/>
    <lineage>
        <taxon>Bacteria</taxon>
        <taxon>Pseudomonadati</taxon>
        <taxon>Pseudomonadota</taxon>
        <taxon>Gammaproteobacteria</taxon>
        <taxon>Enterobacterales</taxon>
        <taxon>Hafniaceae</taxon>
        <taxon>Edwardsiella</taxon>
    </lineage>
</organism>
<name>D4F2J8_EDWTA</name>
<dbReference type="HOGENOM" id="CLU_3199153_0_0_6"/>
<dbReference type="Proteomes" id="UP000003692">
    <property type="component" value="Unassembled WGS sequence"/>
</dbReference>
<comment type="caution">
    <text evidence="1">The sequence shown here is derived from an EMBL/GenBank/DDBJ whole genome shotgun (WGS) entry which is preliminary data.</text>
</comment>
<evidence type="ECO:0000313" key="2">
    <source>
        <dbReference type="Proteomes" id="UP000003692"/>
    </source>
</evidence>
<dbReference type="EMBL" id="ADGK01000038">
    <property type="protein sequence ID" value="EFE24024.1"/>
    <property type="molecule type" value="Genomic_DNA"/>
</dbReference>
<gene>
    <name evidence="1" type="ORF">EDWATA_00947</name>
</gene>
<evidence type="ECO:0000313" key="1">
    <source>
        <dbReference type="EMBL" id="EFE24024.1"/>
    </source>
</evidence>
<proteinExistence type="predicted"/>
<protein>
    <submittedName>
        <fullName evidence="1">Uncharacterized protein</fullName>
    </submittedName>
</protein>
<dbReference type="AlphaFoldDB" id="D4F2J8"/>